<proteinExistence type="predicted"/>
<dbReference type="RefSeq" id="WP_171412369.1">
    <property type="nucleotide sequence ID" value="NZ_JABFJW010000016.1"/>
</dbReference>
<accession>A0A7Y4JNQ1</accession>
<evidence type="ECO:0000313" key="1">
    <source>
        <dbReference type="EMBL" id="NOK08103.1"/>
    </source>
</evidence>
<name>A0A7Y4JNQ1_9BACT</name>
<evidence type="ECO:0008006" key="3">
    <source>
        <dbReference type="Google" id="ProtNLM"/>
    </source>
</evidence>
<dbReference type="EMBL" id="JABFJW010000016">
    <property type="protein sequence ID" value="NOK08103.1"/>
    <property type="molecule type" value="Genomic_DNA"/>
</dbReference>
<gene>
    <name evidence="1" type="ORF">HNS30_03500</name>
</gene>
<reference evidence="1 2" key="1">
    <citation type="submission" date="2020-05" db="EMBL/GenBank/DDBJ databases">
        <authorList>
            <person name="Whitworth D."/>
        </authorList>
    </citation>
    <scope>NUCLEOTIDE SEQUENCE [LARGE SCALE GENOMIC DNA]</scope>
    <source>
        <strain evidence="1 2">CA046A</strain>
    </source>
</reference>
<dbReference type="AlphaFoldDB" id="A0A7Y4JNQ1"/>
<dbReference type="Proteomes" id="UP000528460">
    <property type="component" value="Unassembled WGS sequence"/>
</dbReference>
<sequence>MPTLCLHGLVLGDFELALRGLLGEGAPLSKASLERLKAGWQQEHATWSRRSLAGKEVAYVWADGVYVKAGLEKEKAAVLVLMERFRKVENATVLLWKLLLVAQKSFRKLDAAEHLRDVLAGRTYEDGNLVMLAPGTRRAA</sequence>
<evidence type="ECO:0000313" key="2">
    <source>
        <dbReference type="Proteomes" id="UP000528460"/>
    </source>
</evidence>
<protein>
    <recommendedName>
        <fullName evidence="3">Mutator family transposase</fullName>
    </recommendedName>
</protein>
<comment type="caution">
    <text evidence="1">The sequence shown here is derived from an EMBL/GenBank/DDBJ whole genome shotgun (WGS) entry which is preliminary data.</text>
</comment>
<organism evidence="1 2">
    <name type="scientific">Corallococcus exercitus</name>
    <dbReference type="NCBI Taxonomy" id="2316736"/>
    <lineage>
        <taxon>Bacteria</taxon>
        <taxon>Pseudomonadati</taxon>
        <taxon>Myxococcota</taxon>
        <taxon>Myxococcia</taxon>
        <taxon>Myxococcales</taxon>
        <taxon>Cystobacterineae</taxon>
        <taxon>Myxococcaceae</taxon>
        <taxon>Corallococcus</taxon>
    </lineage>
</organism>